<keyword evidence="4" id="KW-1185">Reference proteome</keyword>
<dbReference type="Proteomes" id="UP000587002">
    <property type="component" value="Unassembled WGS sequence"/>
</dbReference>
<evidence type="ECO:0000313" key="4">
    <source>
        <dbReference type="Proteomes" id="UP000587002"/>
    </source>
</evidence>
<dbReference type="EMBL" id="JACCFJ010000001">
    <property type="protein sequence ID" value="NYI84425.1"/>
    <property type="molecule type" value="Genomic_DNA"/>
</dbReference>
<feature type="domain" description="UspA" evidence="2">
    <location>
        <begin position="125"/>
        <end position="260"/>
    </location>
</feature>
<organism evidence="3 4">
    <name type="scientific">Saccharopolyspora hordei</name>
    <dbReference type="NCBI Taxonomy" id="1838"/>
    <lineage>
        <taxon>Bacteria</taxon>
        <taxon>Bacillati</taxon>
        <taxon>Actinomycetota</taxon>
        <taxon>Actinomycetes</taxon>
        <taxon>Pseudonocardiales</taxon>
        <taxon>Pseudonocardiaceae</taxon>
        <taxon>Saccharopolyspora</taxon>
    </lineage>
</organism>
<comment type="caution">
    <text evidence="3">The sequence shown here is derived from an EMBL/GenBank/DDBJ whole genome shotgun (WGS) entry which is preliminary data.</text>
</comment>
<dbReference type="InterPro" id="IPR014729">
    <property type="entry name" value="Rossmann-like_a/b/a_fold"/>
</dbReference>
<evidence type="ECO:0000313" key="3">
    <source>
        <dbReference type="EMBL" id="NYI84425.1"/>
    </source>
</evidence>
<feature type="domain" description="UspA" evidence="2">
    <location>
        <begin position="2"/>
        <end position="118"/>
    </location>
</feature>
<evidence type="ECO:0000256" key="1">
    <source>
        <dbReference type="ARBA" id="ARBA00008791"/>
    </source>
</evidence>
<dbReference type="InterPro" id="IPR006016">
    <property type="entry name" value="UspA"/>
</dbReference>
<evidence type="ECO:0000259" key="2">
    <source>
        <dbReference type="Pfam" id="PF00582"/>
    </source>
</evidence>
<protein>
    <submittedName>
        <fullName evidence="3">Nucleotide-binding universal stress UspA family protein</fullName>
    </submittedName>
</protein>
<reference evidence="3 4" key="1">
    <citation type="submission" date="2020-07" db="EMBL/GenBank/DDBJ databases">
        <title>Sequencing the genomes of 1000 actinobacteria strains.</title>
        <authorList>
            <person name="Klenk H.-P."/>
        </authorList>
    </citation>
    <scope>NUCLEOTIDE SEQUENCE [LARGE SCALE GENOMIC DNA]</scope>
    <source>
        <strain evidence="3 4">DSM 44065</strain>
    </source>
</reference>
<dbReference type="Pfam" id="PF00582">
    <property type="entry name" value="Usp"/>
    <property type="match status" value="2"/>
</dbReference>
<dbReference type="SUPFAM" id="SSF52402">
    <property type="entry name" value="Adenine nucleotide alpha hydrolases-like"/>
    <property type="match status" value="2"/>
</dbReference>
<comment type="similarity">
    <text evidence="1">Belongs to the universal stress protein A family.</text>
</comment>
<dbReference type="PRINTS" id="PR01438">
    <property type="entry name" value="UNVRSLSTRESS"/>
</dbReference>
<dbReference type="Gene3D" id="3.40.50.620">
    <property type="entry name" value="HUPs"/>
    <property type="match status" value="2"/>
</dbReference>
<sequence>MGRVVVGVDGSAESLAAAEWGAAEAGVRHAGPALFVVVAGSRLAEDEARDTVGPLAERLGATAEVARGDPAEVLVRLSQDAELVAIGSRGRGQLAATLLGSVSAEVARHARCPVVVVRTHRSSGPVVVGLDGSPHSRGALRFAFDAAARYGCELVAEQVWQDPEPTPVVPPLEHELAAWQDEARRSLSEQLAGWGESYPQVPVRQIAQRGRPVTELAVASEEARLLVVGHRGHGAVAGLVLGSVAMGVLHRASCPVAVVRES</sequence>
<proteinExistence type="inferred from homology"/>
<dbReference type="PANTHER" id="PTHR46268:SF6">
    <property type="entry name" value="UNIVERSAL STRESS PROTEIN UP12"/>
    <property type="match status" value="1"/>
</dbReference>
<accession>A0A853AK01</accession>
<gene>
    <name evidence="3" type="ORF">HNR68_003055</name>
</gene>
<dbReference type="PANTHER" id="PTHR46268">
    <property type="entry name" value="STRESS RESPONSE PROTEIN NHAX"/>
    <property type="match status" value="1"/>
</dbReference>
<dbReference type="InterPro" id="IPR006015">
    <property type="entry name" value="Universal_stress_UspA"/>
</dbReference>
<name>A0A853AK01_9PSEU</name>
<dbReference type="RefSeq" id="WP_179721561.1">
    <property type="nucleotide sequence ID" value="NZ_BAABFH010000001.1"/>
</dbReference>
<dbReference type="AlphaFoldDB" id="A0A853AK01"/>